<gene>
    <name evidence="3" type="ORF">BJG266_LOCUS17705</name>
    <name evidence="2" type="ORF">QVE165_LOCUS16476</name>
</gene>
<dbReference type="Gene3D" id="3.40.50.300">
    <property type="entry name" value="P-loop containing nucleotide triphosphate hydrolases"/>
    <property type="match status" value="1"/>
</dbReference>
<dbReference type="EMBL" id="CAJNOI010000087">
    <property type="protein sequence ID" value="CAF1034208.1"/>
    <property type="molecule type" value="Genomic_DNA"/>
</dbReference>
<dbReference type="GO" id="GO:0030286">
    <property type="term" value="C:dynein complex"/>
    <property type="evidence" value="ECO:0007669"/>
    <property type="project" value="InterPro"/>
</dbReference>
<comment type="caution">
    <text evidence="2">The sequence shown here is derived from an EMBL/GenBank/DDBJ whole genome shotgun (WGS) entry which is preliminary data.</text>
</comment>
<dbReference type="Proteomes" id="UP000663877">
    <property type="component" value="Unassembled WGS sequence"/>
</dbReference>
<proteinExistence type="predicted"/>
<dbReference type="Gene3D" id="1.20.920.60">
    <property type="match status" value="1"/>
</dbReference>
<protein>
    <recommendedName>
        <fullName evidence="1">Dynein heavy chain ATP-binding dynein motor region domain-containing protein</fullName>
    </recommendedName>
</protein>
<organism evidence="2 4">
    <name type="scientific">Adineta steineri</name>
    <dbReference type="NCBI Taxonomy" id="433720"/>
    <lineage>
        <taxon>Eukaryota</taxon>
        <taxon>Metazoa</taxon>
        <taxon>Spiralia</taxon>
        <taxon>Gnathifera</taxon>
        <taxon>Rotifera</taxon>
        <taxon>Eurotatoria</taxon>
        <taxon>Bdelloidea</taxon>
        <taxon>Adinetida</taxon>
        <taxon>Adinetidae</taxon>
        <taxon>Adineta</taxon>
    </lineage>
</organism>
<dbReference type="InterPro" id="IPR035706">
    <property type="entry name" value="AAA_9"/>
</dbReference>
<name>A0A814ISA6_9BILA</name>
<dbReference type="InterPro" id="IPR027417">
    <property type="entry name" value="P-loop_NTPase"/>
</dbReference>
<feature type="domain" description="Dynein heavy chain ATP-binding dynein motor region" evidence="1">
    <location>
        <begin position="311"/>
        <end position="393"/>
    </location>
</feature>
<dbReference type="InterPro" id="IPR026983">
    <property type="entry name" value="DHC"/>
</dbReference>
<sequence>MITAEQQIRAYKSQTQLIVQLKRLLSEYELTEEKNLYKCLTIITDARKLIEQLDMKTLQELRLVTKAEKSVEDTLAAIIMILKSSTADITWQKGAIRQLANLYRFIKETQLFDKINLTQEHINLISAIINNFQLKNTSLYKWVKRVLQYHTVLLKKVRPIQQKYKEIEDDVLEQDQKLILLDNKKRISKIFETSVERQSRLNGTCAIASAFSIYLGPYTYGFRCLMLIVHWIECIRDRGMTIVFDQISSIKGPIINWQLDPIKEKLLQIFDEQKLFGGPEYLQMLFSLLKFLLGDQIYYEWLNDGVLPSEMENHTIIITSIEYPPLLIDPFGQYDQWMEKCYNLQKIHFDNQSKHDVAMSIEQPFLSDSEIYIKNCNTLDSVLYPLVQWTATSHESNSNDGR</sequence>
<reference evidence="2" key="1">
    <citation type="submission" date="2021-02" db="EMBL/GenBank/DDBJ databases">
        <authorList>
            <person name="Nowell W R."/>
        </authorList>
    </citation>
    <scope>NUCLEOTIDE SEQUENCE</scope>
</reference>
<dbReference type="PANTHER" id="PTHR46961:SF21">
    <property type="entry name" value="LOW QUALITY PROTEIN: DYNEIN BETA CHAIN, FLAGELLAR OUTER ARM-LIKE"/>
    <property type="match status" value="1"/>
</dbReference>
<accession>A0A814ISA6</accession>
<evidence type="ECO:0000259" key="1">
    <source>
        <dbReference type="Pfam" id="PF12781"/>
    </source>
</evidence>
<evidence type="ECO:0000313" key="4">
    <source>
        <dbReference type="Proteomes" id="UP000663832"/>
    </source>
</evidence>
<keyword evidence="4" id="KW-1185">Reference proteome</keyword>
<dbReference type="PANTHER" id="PTHR46961">
    <property type="entry name" value="DYNEIN HEAVY CHAIN 1, AXONEMAL-LIKE PROTEIN"/>
    <property type="match status" value="1"/>
</dbReference>
<evidence type="ECO:0000313" key="3">
    <source>
        <dbReference type="EMBL" id="CAF1034208.1"/>
    </source>
</evidence>
<dbReference type="Proteomes" id="UP000663832">
    <property type="component" value="Unassembled WGS sequence"/>
</dbReference>
<dbReference type="Pfam" id="PF12781">
    <property type="entry name" value="AAA_9"/>
    <property type="match status" value="1"/>
</dbReference>
<dbReference type="GO" id="GO:0045505">
    <property type="term" value="F:dynein intermediate chain binding"/>
    <property type="evidence" value="ECO:0007669"/>
    <property type="project" value="InterPro"/>
</dbReference>
<evidence type="ECO:0000313" key="2">
    <source>
        <dbReference type="EMBL" id="CAF1029825.1"/>
    </source>
</evidence>
<dbReference type="AlphaFoldDB" id="A0A814ISA6"/>
<dbReference type="EMBL" id="CAJNOM010000092">
    <property type="protein sequence ID" value="CAF1029825.1"/>
    <property type="molecule type" value="Genomic_DNA"/>
</dbReference>
<dbReference type="GO" id="GO:0007018">
    <property type="term" value="P:microtubule-based movement"/>
    <property type="evidence" value="ECO:0007669"/>
    <property type="project" value="InterPro"/>
</dbReference>
<dbReference type="GO" id="GO:0051959">
    <property type="term" value="F:dynein light intermediate chain binding"/>
    <property type="evidence" value="ECO:0007669"/>
    <property type="project" value="InterPro"/>
</dbReference>